<reference evidence="3 4" key="1">
    <citation type="journal article" date="2003" name="Proc. Natl. Acad. Sci. U.S.A.">
        <title>Complete genome sequence of the marine planctomycete Pirellula sp. strain 1.</title>
        <authorList>
            <person name="Gloeckner F.O."/>
            <person name="Kube M."/>
            <person name="Bauer M."/>
            <person name="Teeling H."/>
            <person name="Lombardot T."/>
            <person name="Ludwig W."/>
            <person name="Gade D."/>
            <person name="Beck A."/>
            <person name="Borzym K."/>
            <person name="Heitmann K."/>
            <person name="Rabus R."/>
            <person name="Schlesner H."/>
            <person name="Amann R."/>
            <person name="Reinhardt R."/>
        </authorList>
    </citation>
    <scope>NUCLEOTIDE SEQUENCE [LARGE SCALE GENOMIC DNA]</scope>
    <source>
        <strain evidence="4">DSM 10527 / NCIMB 13988 / SH1</strain>
    </source>
</reference>
<dbReference type="EMBL" id="BX294154">
    <property type="protein sequence ID" value="CAD77246.1"/>
    <property type="molecule type" value="Genomic_DNA"/>
</dbReference>
<dbReference type="PATRIC" id="fig|243090.15.peg.5704"/>
<organism evidence="3 4">
    <name type="scientific">Rhodopirellula baltica (strain DSM 10527 / NCIMB 13988 / SH1)</name>
    <dbReference type="NCBI Taxonomy" id="243090"/>
    <lineage>
        <taxon>Bacteria</taxon>
        <taxon>Pseudomonadati</taxon>
        <taxon>Planctomycetota</taxon>
        <taxon>Planctomycetia</taxon>
        <taxon>Pirellulales</taxon>
        <taxon>Pirellulaceae</taxon>
        <taxon>Rhodopirellula</taxon>
    </lineage>
</organism>
<keyword evidence="2" id="KW-0812">Transmembrane</keyword>
<evidence type="ECO:0000256" key="1">
    <source>
        <dbReference type="SAM" id="MobiDB-lite"/>
    </source>
</evidence>
<proteinExistence type="predicted"/>
<dbReference type="OrthoDB" id="288935at2"/>
<feature type="compositionally biased region" description="Polar residues" evidence="1">
    <location>
        <begin position="331"/>
        <end position="350"/>
    </location>
</feature>
<gene>
    <name evidence="3" type="ordered locus">RB11823</name>
</gene>
<dbReference type="STRING" id="243090.RB11823"/>
<evidence type="ECO:0000256" key="2">
    <source>
        <dbReference type="SAM" id="Phobius"/>
    </source>
</evidence>
<feature type="compositionally biased region" description="Basic and acidic residues" evidence="1">
    <location>
        <begin position="352"/>
        <end position="394"/>
    </location>
</feature>
<feature type="region of interest" description="Disordered" evidence="1">
    <location>
        <begin position="71"/>
        <end position="94"/>
    </location>
</feature>
<protein>
    <submittedName>
        <fullName evidence="3">Uncharacterized protein</fullName>
    </submittedName>
</protein>
<sequence length="634" mass="68780">MTLRSHKKRPTTVPMFTRATPVEANVPTTSRLSSLPGRLVRRRWLAACIAAGFSVGALSASSAVMAQDSFGPTRVNSPTHPLTATTSPAPVQPVGQPIPRMRTADLLQAQPSQPAASQDSPMRRPGWDLQWRKSPQIASEEAARISNAAFQGPAPQQHETSFQQSVAHAQPMHQAADGHADQAGSAVIVVSGTSRRNQDAATDSIHPAAFLQQPGSGFGLPEFDAAPPADAQPISPPSSGGFGMPSDSGPASGSGNRPNWNANPFRDEAGANPNAVPSNGLNSPVEMVPPGLEELPVPGLDSPDMTPDSFGQPDALGQPDSGSSIRDMLQDESNLPKQPQRSDLETQPSPSDRFESNPFDRRNEEQRNRDELDRMELEAQDGGRLRPQADRDDAAIMGDDDGPSRRASGLSCDDFRSRIAAQTIDQVSLDISPPYRPDVIDEDEYVKLKERFDERQESRTWRSIDGRPMGTGRLVDLAYEKAVIVTEFGAREELPINRLSEADLGFISENWGLPTECLLEQVAFTPRRWKPTTVVWAASNLCHKPLYFEEVNLERYGHTAGPVLQPVLSSAHFFANIAVLPYKMGVHSPHECQYALGYYRPGNCAPWIIPPVPLSLKGAWYQAAAVTGTALLVP</sequence>
<feature type="region of interest" description="Disordered" evidence="1">
    <location>
        <begin position="109"/>
        <end position="128"/>
    </location>
</feature>
<keyword evidence="4" id="KW-1185">Reference proteome</keyword>
<keyword evidence="2" id="KW-1133">Transmembrane helix</keyword>
<feature type="region of interest" description="Disordered" evidence="1">
    <location>
        <begin position="210"/>
        <end position="409"/>
    </location>
</feature>
<evidence type="ECO:0000313" key="3">
    <source>
        <dbReference type="EMBL" id="CAD77246.1"/>
    </source>
</evidence>
<dbReference type="KEGG" id="rba:RB11823"/>
<feature type="transmembrane region" description="Helical" evidence="2">
    <location>
        <begin position="44"/>
        <end position="66"/>
    </location>
</feature>
<name>Q7UJL2_RHOBA</name>
<feature type="compositionally biased region" description="Low complexity" evidence="1">
    <location>
        <begin position="284"/>
        <end position="300"/>
    </location>
</feature>
<evidence type="ECO:0000313" key="4">
    <source>
        <dbReference type="Proteomes" id="UP000001025"/>
    </source>
</evidence>
<keyword evidence="2" id="KW-0472">Membrane</keyword>
<dbReference type="InParanoid" id="Q7UJL2"/>
<dbReference type="Gene3D" id="2.30.30.700">
    <property type="entry name" value="SLA1 homology domain 1"/>
    <property type="match status" value="1"/>
</dbReference>
<dbReference type="EnsemblBacteria" id="CAD77246">
    <property type="protein sequence ID" value="CAD77246"/>
    <property type="gene ID" value="RB11823"/>
</dbReference>
<feature type="compositionally biased region" description="Polar residues" evidence="1">
    <location>
        <begin position="74"/>
        <end position="89"/>
    </location>
</feature>
<dbReference type="Proteomes" id="UP000001025">
    <property type="component" value="Chromosome"/>
</dbReference>
<feature type="compositionally biased region" description="Low complexity" evidence="1">
    <location>
        <begin position="109"/>
        <end position="120"/>
    </location>
</feature>
<accession>Q7UJL2</accession>
<dbReference type="eggNOG" id="ENOG502ZQSK">
    <property type="taxonomic scope" value="Bacteria"/>
</dbReference>
<feature type="compositionally biased region" description="Polar residues" evidence="1">
    <location>
        <begin position="251"/>
        <end position="262"/>
    </location>
</feature>
<dbReference type="AlphaFoldDB" id="Q7UJL2"/>
<dbReference type="HOGENOM" id="CLU_431396_0_0_0"/>